<name>A0ACB9REQ4_9MYRT</name>
<evidence type="ECO:0000313" key="2">
    <source>
        <dbReference type="Proteomes" id="UP001057402"/>
    </source>
</evidence>
<sequence length="105" mass="11072">MLSRCPGEPSPRTGTRWSSVSPSPSPRISATPRPSTRHFALELRSRSSRSSTGVPTRSPPSWPQEAGQGHRACSTRQGTPGCEAGDTEIKTGEEDEPGGAGEADK</sequence>
<protein>
    <submittedName>
        <fullName evidence="1">Uncharacterized protein</fullName>
    </submittedName>
</protein>
<dbReference type="Proteomes" id="UP001057402">
    <property type="component" value="Chromosome 4"/>
</dbReference>
<reference evidence="2" key="1">
    <citation type="journal article" date="2023" name="Front. Plant Sci.">
        <title>Chromosomal-level genome assembly of Melastoma candidum provides insights into trichome evolution.</title>
        <authorList>
            <person name="Zhong Y."/>
            <person name="Wu W."/>
            <person name="Sun C."/>
            <person name="Zou P."/>
            <person name="Liu Y."/>
            <person name="Dai S."/>
            <person name="Zhou R."/>
        </authorList>
    </citation>
    <scope>NUCLEOTIDE SEQUENCE [LARGE SCALE GENOMIC DNA]</scope>
</reference>
<accession>A0ACB9REQ4</accession>
<comment type="caution">
    <text evidence="1">The sequence shown here is derived from an EMBL/GenBank/DDBJ whole genome shotgun (WGS) entry which is preliminary data.</text>
</comment>
<proteinExistence type="predicted"/>
<dbReference type="EMBL" id="CM042883">
    <property type="protein sequence ID" value="KAI4377380.1"/>
    <property type="molecule type" value="Genomic_DNA"/>
</dbReference>
<keyword evidence="2" id="KW-1185">Reference proteome</keyword>
<gene>
    <name evidence="1" type="ORF">MLD38_015016</name>
</gene>
<evidence type="ECO:0000313" key="1">
    <source>
        <dbReference type="EMBL" id="KAI4377380.1"/>
    </source>
</evidence>
<organism evidence="1 2">
    <name type="scientific">Melastoma candidum</name>
    <dbReference type="NCBI Taxonomy" id="119954"/>
    <lineage>
        <taxon>Eukaryota</taxon>
        <taxon>Viridiplantae</taxon>
        <taxon>Streptophyta</taxon>
        <taxon>Embryophyta</taxon>
        <taxon>Tracheophyta</taxon>
        <taxon>Spermatophyta</taxon>
        <taxon>Magnoliopsida</taxon>
        <taxon>eudicotyledons</taxon>
        <taxon>Gunneridae</taxon>
        <taxon>Pentapetalae</taxon>
        <taxon>rosids</taxon>
        <taxon>malvids</taxon>
        <taxon>Myrtales</taxon>
        <taxon>Melastomataceae</taxon>
        <taxon>Melastomatoideae</taxon>
        <taxon>Melastomateae</taxon>
        <taxon>Melastoma</taxon>
    </lineage>
</organism>